<name>A0A410RDE6_9MONO</name>
<evidence type="ECO:0000256" key="1">
    <source>
        <dbReference type="SAM" id="Phobius"/>
    </source>
</evidence>
<sequence>MRSRASTPSMLLSTYFPIGFGTLVLALLDPTFGLQALRCNTDSTPTLIDLEIHRLCHNRTEHVVPCEVSYRNHTVIELSAQHISCYKYHCKTYWGFFGSYSADRLISRFTGDVQQCINETREDPFICNWYYCCSAQIHEICRCSSSNVTVAVKTIPPFMYCSFADCSTVGLQELSGGRANLSDGSFLLFQQTNITSSTVNKTLNGTILCNQSPIVSFDEFRRSYGLKNGTYTGDTINIWCNITAAKCPKSRRKRDLSQIQYLVHTLRPTLRDAWEDCELVQSILLELFGSGTTSSSRFLRSWLNSTDIVGYVVNGVGVIWQCEPTNVTFLPWNESTYYPPVQVDGQRFYLNDEGRIQRNTPEAKPGLKRIFWHERYYLGTVGSNMKPKRVKYNRSSHDYHLSEFNWALNITPGINLGAGHETNPINHAFGTQSDLLPYTKSSNITSTDTGSGWVHIGLPSFAFINPLGWIRDILSWAAWLGGILYLVTICISLPALIVRRRRLGRWSG</sequence>
<dbReference type="Pfam" id="PF06208">
    <property type="entry name" value="BDV_G"/>
    <property type="match status" value="1"/>
</dbReference>
<accession>A0A410RDE6</accession>
<proteinExistence type="predicted"/>
<evidence type="ECO:0000313" key="2">
    <source>
        <dbReference type="EMBL" id="QAT79258.1"/>
    </source>
</evidence>
<dbReference type="InterPro" id="IPR009344">
    <property type="entry name" value="BDV_G"/>
</dbReference>
<organism evidence="2">
    <name type="scientific">Parrot bornavirus 5</name>
    <dbReference type="NCBI Taxonomy" id="1884879"/>
    <lineage>
        <taxon>Viruses</taxon>
        <taxon>Riboviria</taxon>
        <taxon>Orthornavirae</taxon>
        <taxon>Negarnaviricota</taxon>
        <taxon>Haploviricotina</taxon>
        <taxon>Monjiviricetes</taxon>
        <taxon>Mononegavirales</taxon>
        <taxon>Bornaviridae</taxon>
        <taxon>Orthobornavirus</taxon>
        <taxon>Orthobornavirus betapsittaciforme</taxon>
    </lineage>
</organism>
<dbReference type="EMBL" id="MH559279">
    <property type="protein sequence ID" value="QAT79258.1"/>
    <property type="molecule type" value="Viral_cRNA"/>
</dbReference>
<protein>
    <submittedName>
        <fullName evidence="2">Glycoprotein</fullName>
    </submittedName>
</protein>
<keyword evidence="1" id="KW-0472">Membrane</keyword>
<feature type="transmembrane region" description="Helical" evidence="1">
    <location>
        <begin position="476"/>
        <end position="498"/>
    </location>
</feature>
<gene>
    <name evidence="2" type="primary">G</name>
</gene>
<keyword evidence="1" id="KW-1133">Transmembrane helix</keyword>
<keyword evidence="1" id="KW-0812">Transmembrane</keyword>
<reference evidence="2" key="1">
    <citation type="journal article" date="2019" name="Vet. Microbiol.">
        <title>First detection and characterization of Psittaciform bornaviruses in naturally infected and diseased birds in Thailand.</title>
        <authorList>
            <person name="Sa-ardta P."/>
            <person name="Rinder M."/>
            <person name="Sanyathitiseree P."/>
            <person name="Weerakhun S."/>
            <person name="Lertwatcharasarakul P."/>
            <person name="Lorsunyaluck B."/>
            <person name="Schmitz A."/>
            <person name="Korbel R."/>
        </authorList>
    </citation>
    <scope>NUCLEOTIDE SEQUENCE</scope>
    <source>
        <strain evidence="2">16021</strain>
    </source>
</reference>